<evidence type="ECO:0000313" key="3">
    <source>
        <dbReference type="Proteomes" id="UP000663937"/>
    </source>
</evidence>
<protein>
    <submittedName>
        <fullName evidence="2">Uncharacterized protein</fullName>
    </submittedName>
</protein>
<sequence length="84" mass="9020">MTVLPRESSTCVASDQPRHGRPSAKRPGSLALTRRLSTTRYPFGFWAAVLGAKTVPPLRAAAAIVERSNTAVARPKMKSTVPSM</sequence>
<evidence type="ECO:0000256" key="1">
    <source>
        <dbReference type="SAM" id="MobiDB-lite"/>
    </source>
</evidence>
<gene>
    <name evidence="2" type="ORF">J4E96_19455</name>
</gene>
<accession>A0A8A4ZBP0</accession>
<keyword evidence="3" id="KW-1185">Reference proteome</keyword>
<dbReference type="AlphaFoldDB" id="A0A8A4ZBP0"/>
<name>A0A8A4ZBP0_9MICO</name>
<reference evidence="2" key="1">
    <citation type="submission" date="2021-03" db="EMBL/GenBank/DDBJ databases">
        <title>Pengzhenrongella sicca gen. nov., sp. nov., a new member of suborder Micrococcineae isolated from High-Arctic tundra soil.</title>
        <authorList>
            <person name="Peng F."/>
        </authorList>
    </citation>
    <scope>NUCLEOTIDE SEQUENCE</scope>
    <source>
        <strain evidence="2">LRZ-2</strain>
    </source>
</reference>
<feature type="region of interest" description="Disordered" evidence="1">
    <location>
        <begin position="1"/>
        <end position="31"/>
    </location>
</feature>
<evidence type="ECO:0000313" key="2">
    <source>
        <dbReference type="EMBL" id="QTE29410.1"/>
    </source>
</evidence>
<organism evidence="2 3">
    <name type="scientific">Pengzhenrongella sicca</name>
    <dbReference type="NCBI Taxonomy" id="2819238"/>
    <lineage>
        <taxon>Bacteria</taxon>
        <taxon>Bacillati</taxon>
        <taxon>Actinomycetota</taxon>
        <taxon>Actinomycetes</taxon>
        <taxon>Micrococcales</taxon>
        <taxon>Pengzhenrongella</taxon>
    </lineage>
</organism>
<dbReference type="EMBL" id="CP071868">
    <property type="protein sequence ID" value="QTE29410.1"/>
    <property type="molecule type" value="Genomic_DNA"/>
</dbReference>
<proteinExistence type="predicted"/>
<dbReference type="KEGG" id="psic:J4E96_19455"/>
<dbReference type="Proteomes" id="UP000663937">
    <property type="component" value="Chromosome"/>
</dbReference>